<dbReference type="Pfam" id="PF18623">
    <property type="entry name" value="TnsE_C"/>
    <property type="match status" value="1"/>
</dbReference>
<evidence type="ECO:0000313" key="2">
    <source>
        <dbReference type="EMBL" id="SFF23897.1"/>
    </source>
</evidence>
<dbReference type="EMBL" id="FONN01000019">
    <property type="protein sequence ID" value="SFF23897.1"/>
    <property type="molecule type" value="Genomic_DNA"/>
</dbReference>
<organism evidence="2 3">
    <name type="scientific">Paenibacillus algorifonticola</name>
    <dbReference type="NCBI Taxonomy" id="684063"/>
    <lineage>
        <taxon>Bacteria</taxon>
        <taxon>Bacillati</taxon>
        <taxon>Bacillota</taxon>
        <taxon>Bacilli</taxon>
        <taxon>Bacillales</taxon>
        <taxon>Paenibacillaceae</taxon>
        <taxon>Paenibacillus</taxon>
    </lineage>
</organism>
<reference evidence="3" key="1">
    <citation type="submission" date="2016-10" db="EMBL/GenBank/DDBJ databases">
        <authorList>
            <person name="Varghese N."/>
            <person name="Submissions S."/>
        </authorList>
    </citation>
    <scope>NUCLEOTIDE SEQUENCE [LARGE SCALE GENOMIC DNA]</scope>
    <source>
        <strain evidence="3">CGMCC 1.10223</strain>
    </source>
</reference>
<accession>A0A1I2H4G7</accession>
<dbReference type="RefSeq" id="WP_046233628.1">
    <property type="nucleotide sequence ID" value="NZ_FONN01000019.1"/>
</dbReference>
<evidence type="ECO:0000313" key="3">
    <source>
        <dbReference type="Proteomes" id="UP000183410"/>
    </source>
</evidence>
<feature type="domain" description="TnsE C-terminal" evidence="1">
    <location>
        <begin position="399"/>
        <end position="523"/>
    </location>
</feature>
<proteinExistence type="predicted"/>
<evidence type="ECO:0000259" key="1">
    <source>
        <dbReference type="Pfam" id="PF18623"/>
    </source>
</evidence>
<name>A0A1I2H4G7_9BACL</name>
<sequence>MASLTLRSWPFRENEEVELLWFGSPYMDYKGNWRIKAAFRSASMVIKLVSYAWGTVPYMRIGQVYANGKFDPIKPLSGSSYRLTIDDMSSGTITNGFKLPRRLIDFGKNPELGLQKVIQFKVNNLTYCIPVIEFVRALFINSKTLATQLLQPHGLEMLIDKSDVSQGTLHFDMSLRVPANLATESNAQHLSWIYMDADIHSMWDSVYQNMFSQAIQDSPLNPNVPFKKGIPLNVNLSPIGPIEMYIRGEKFIDYILVKEIIGFSGFKHPHERILFWHPSKKMHEINFGEKKVRLTPRANANYILNEDSDNAKEDRNQDVLEAPPTFMRFSNSPIIKTRRKHVKRSNKGKDIIVKLGRGGKNIGAAKEVSTQDSIVGGDTPPIDFQTLETIPITEAIGLEAFFKMIQLLKETYSLKISMSILRIPSGKKFSVCPNGTRRTCAVVQIVNAKSITYLVEIARPDEWSISTLILRPTPQSSLKSIETNIKLLLDGLVQKGGHWDQTILSRFSDMSIRKVKHYNNDSIREWAIRLHNSTY</sequence>
<dbReference type="OrthoDB" id="2574939at2"/>
<keyword evidence="3" id="KW-1185">Reference proteome</keyword>
<dbReference type="InterPro" id="IPR041419">
    <property type="entry name" value="TnsE_C"/>
</dbReference>
<protein>
    <recommendedName>
        <fullName evidence="1">TnsE C-terminal domain-containing protein</fullName>
    </recommendedName>
</protein>
<dbReference type="AlphaFoldDB" id="A0A1I2H4G7"/>
<dbReference type="Proteomes" id="UP000183410">
    <property type="component" value="Unassembled WGS sequence"/>
</dbReference>
<gene>
    <name evidence="2" type="ORF">SAMN04487969_119131</name>
</gene>